<dbReference type="InterPro" id="IPR036097">
    <property type="entry name" value="HisK_dim/P_sf"/>
</dbReference>
<dbReference type="AlphaFoldDB" id="A0A2X2IY86"/>
<organism evidence="6 7">
    <name type="scientific">Sphingobacterium multivorum</name>
    <dbReference type="NCBI Taxonomy" id="28454"/>
    <lineage>
        <taxon>Bacteria</taxon>
        <taxon>Pseudomonadati</taxon>
        <taxon>Bacteroidota</taxon>
        <taxon>Sphingobacteriia</taxon>
        <taxon>Sphingobacteriales</taxon>
        <taxon>Sphingobacteriaceae</taxon>
        <taxon>Sphingobacterium</taxon>
    </lineage>
</organism>
<dbReference type="InterPro" id="IPR003661">
    <property type="entry name" value="HisK_dim/P_dom"/>
</dbReference>
<dbReference type="PROSITE" id="PS50109">
    <property type="entry name" value="HIS_KIN"/>
    <property type="match status" value="1"/>
</dbReference>
<dbReference type="Gene3D" id="1.10.287.130">
    <property type="match status" value="1"/>
</dbReference>
<dbReference type="PANTHER" id="PTHR43304">
    <property type="entry name" value="PHYTOCHROME-LIKE PROTEIN CPH1"/>
    <property type="match status" value="1"/>
</dbReference>
<dbReference type="Proteomes" id="UP000251241">
    <property type="component" value="Unassembled WGS sequence"/>
</dbReference>
<dbReference type="SUPFAM" id="SSF55785">
    <property type="entry name" value="PYP-like sensor domain (PAS domain)"/>
    <property type="match status" value="3"/>
</dbReference>
<dbReference type="EMBL" id="UAUU01000002">
    <property type="protein sequence ID" value="SPZ84253.1"/>
    <property type="molecule type" value="Genomic_DNA"/>
</dbReference>
<dbReference type="InterPro" id="IPR005467">
    <property type="entry name" value="His_kinase_dom"/>
</dbReference>
<comment type="catalytic activity">
    <reaction evidence="1">
        <text>ATP + protein L-histidine = ADP + protein N-phospho-L-histidine.</text>
        <dbReference type="EC" id="2.7.13.3"/>
    </reaction>
</comment>
<dbReference type="Gene3D" id="3.30.450.20">
    <property type="entry name" value="PAS domain"/>
    <property type="match status" value="3"/>
</dbReference>
<accession>A0A2X2IY86</accession>
<evidence type="ECO:0000256" key="1">
    <source>
        <dbReference type="ARBA" id="ARBA00000085"/>
    </source>
</evidence>
<dbReference type="EC" id="2.7.13.3" evidence="2"/>
<sequence length="631" mass="72980">MHLQRDSLSVLSDQTVNTRLEGLITTTDDGTILLFNKRAQELLDLESTATTNKLHDLITFYSADDLSVLSPTETPFFTALSKNQDQNEIILGRKKDQEFKWYQFDVHVMIEDNKKGLLISFMDVSKLVNKNRVLEDKQHQLQLLVASLNDLVFEVTDAGVFKNYWTNNPDLLFYSPEEFLNKSLTELFPPDLAVPTVQLIQNSLKLDRELKMDFQSNLNEHKDKWYRLQIKPIHRAQNRVALVISDITKQVESNEKSKFNEHKFNQAFYLSGLGISLTSLEGYSIESNNMLTKILGYSHEEMSKTKFTDRTHPDDINKDVELREKLVRGEIDAFTLQKRYIHKLGHFVWCSVTVAAVFDNTNTAQFLIVQVQDISESKKNIEILKRQKIESDLVKIDLETKIRQLEEFANILAHDLKGPLSNIQMLIAEIKLTHDEKIKADFVNLLHTSSDDLTETLHNLDRILDIKSNNSLIYEQCNFLDIFKKVQQQFMEEIQQKNATISIEFNVKDIYYPKIYLESIFSNLISNALRFTATDRAPKIEIHTHQEQEGTLLTVRDNGLGINLPKYKSELFMFKKVFHRGFESKGVGLFLIRYQIESLGGKIDVQSKIDSGSTFYVKFLEKAYTDPLIQL</sequence>
<dbReference type="SMART" id="SM00387">
    <property type="entry name" value="HATPase_c"/>
    <property type="match status" value="1"/>
</dbReference>
<dbReference type="PROSITE" id="PS50112">
    <property type="entry name" value="PAS"/>
    <property type="match status" value="2"/>
</dbReference>
<keyword evidence="3" id="KW-0597">Phosphoprotein</keyword>
<dbReference type="SMART" id="SM00086">
    <property type="entry name" value="PAC"/>
    <property type="match status" value="3"/>
</dbReference>
<dbReference type="CDD" id="cd00130">
    <property type="entry name" value="PAS"/>
    <property type="match status" value="2"/>
</dbReference>
<dbReference type="SUPFAM" id="SSF55874">
    <property type="entry name" value="ATPase domain of HSP90 chaperone/DNA topoisomerase II/histidine kinase"/>
    <property type="match status" value="1"/>
</dbReference>
<reference evidence="6 7" key="1">
    <citation type="submission" date="2018-06" db="EMBL/GenBank/DDBJ databases">
        <authorList>
            <consortium name="Pathogen Informatics"/>
            <person name="Doyle S."/>
        </authorList>
    </citation>
    <scope>NUCLEOTIDE SEQUENCE [LARGE SCALE GENOMIC DNA]</scope>
    <source>
        <strain evidence="6 7">NCTC11343</strain>
    </source>
</reference>
<keyword evidence="5" id="KW-0418">Kinase</keyword>
<name>A0A2X2IY86_SPHMU</name>
<evidence type="ECO:0000256" key="5">
    <source>
        <dbReference type="ARBA" id="ARBA00022777"/>
    </source>
</evidence>
<dbReference type="Pfam" id="PF02518">
    <property type="entry name" value="HATPase_c"/>
    <property type="match status" value="1"/>
</dbReference>
<keyword evidence="4 6" id="KW-0808">Transferase</keyword>
<gene>
    <name evidence="6" type="primary">cph1_1</name>
    <name evidence="6" type="ORF">NCTC11343_00784</name>
</gene>
<evidence type="ECO:0000256" key="3">
    <source>
        <dbReference type="ARBA" id="ARBA00022553"/>
    </source>
</evidence>
<dbReference type="Pfam" id="PF13426">
    <property type="entry name" value="PAS_9"/>
    <property type="match status" value="2"/>
</dbReference>
<dbReference type="PRINTS" id="PR00344">
    <property type="entry name" value="BCTRLSENSOR"/>
</dbReference>
<dbReference type="Gene3D" id="3.30.565.10">
    <property type="entry name" value="Histidine kinase-like ATPase, C-terminal domain"/>
    <property type="match status" value="1"/>
</dbReference>
<dbReference type="InterPro" id="IPR000700">
    <property type="entry name" value="PAS-assoc_C"/>
</dbReference>
<dbReference type="InterPro" id="IPR035965">
    <property type="entry name" value="PAS-like_dom_sf"/>
</dbReference>
<evidence type="ECO:0000256" key="2">
    <source>
        <dbReference type="ARBA" id="ARBA00012438"/>
    </source>
</evidence>
<dbReference type="InterPro" id="IPR003594">
    <property type="entry name" value="HATPase_dom"/>
</dbReference>
<evidence type="ECO:0000256" key="4">
    <source>
        <dbReference type="ARBA" id="ARBA00022679"/>
    </source>
</evidence>
<dbReference type="InterPro" id="IPR013655">
    <property type="entry name" value="PAS_fold_3"/>
</dbReference>
<dbReference type="NCBIfam" id="TIGR00229">
    <property type="entry name" value="sensory_box"/>
    <property type="match status" value="2"/>
</dbReference>
<dbReference type="InterPro" id="IPR036890">
    <property type="entry name" value="HATPase_C_sf"/>
</dbReference>
<dbReference type="RefSeq" id="WP_112373853.1">
    <property type="nucleotide sequence ID" value="NZ_CP069793.1"/>
</dbReference>
<dbReference type="SMART" id="SM00091">
    <property type="entry name" value="PAS"/>
    <property type="match status" value="2"/>
</dbReference>
<protein>
    <recommendedName>
        <fullName evidence="2">histidine kinase</fullName>
        <ecNumber evidence="2">2.7.13.3</ecNumber>
    </recommendedName>
</protein>
<dbReference type="GO" id="GO:0000155">
    <property type="term" value="F:phosphorelay sensor kinase activity"/>
    <property type="evidence" value="ECO:0007669"/>
    <property type="project" value="InterPro"/>
</dbReference>
<dbReference type="InterPro" id="IPR000014">
    <property type="entry name" value="PAS"/>
</dbReference>
<dbReference type="InterPro" id="IPR052162">
    <property type="entry name" value="Sensor_kinase/Photoreceptor"/>
</dbReference>
<evidence type="ECO:0000313" key="7">
    <source>
        <dbReference type="Proteomes" id="UP000251241"/>
    </source>
</evidence>
<proteinExistence type="predicted"/>
<dbReference type="GeneID" id="97178790"/>
<dbReference type="PANTHER" id="PTHR43304:SF1">
    <property type="entry name" value="PAC DOMAIN-CONTAINING PROTEIN"/>
    <property type="match status" value="1"/>
</dbReference>
<dbReference type="PROSITE" id="PS50113">
    <property type="entry name" value="PAC"/>
    <property type="match status" value="1"/>
</dbReference>
<dbReference type="InterPro" id="IPR001610">
    <property type="entry name" value="PAC"/>
</dbReference>
<dbReference type="CDD" id="cd00082">
    <property type="entry name" value="HisKA"/>
    <property type="match status" value="1"/>
</dbReference>
<dbReference type="InterPro" id="IPR004358">
    <property type="entry name" value="Sig_transdc_His_kin-like_C"/>
</dbReference>
<dbReference type="SUPFAM" id="SSF47384">
    <property type="entry name" value="Homodimeric domain of signal transducing histidine kinase"/>
    <property type="match status" value="1"/>
</dbReference>
<evidence type="ECO:0000313" key="6">
    <source>
        <dbReference type="EMBL" id="SPZ84253.1"/>
    </source>
</evidence>
<dbReference type="Pfam" id="PF08447">
    <property type="entry name" value="PAS_3"/>
    <property type="match status" value="1"/>
</dbReference>